<comment type="subcellular location">
    <subcellularLocation>
        <location evidence="1">Cell membrane</location>
        <topology evidence="1">Multi-pass membrane protein</topology>
    </subcellularLocation>
</comment>
<protein>
    <submittedName>
        <fullName evidence="9">Putative efflux protein, MATE family</fullName>
    </submittedName>
</protein>
<dbReference type="OrthoDB" id="214119at2157"/>
<evidence type="ECO:0000256" key="7">
    <source>
        <dbReference type="SAM" id="MobiDB-lite"/>
    </source>
</evidence>
<dbReference type="NCBIfam" id="TIGR00797">
    <property type="entry name" value="matE"/>
    <property type="match status" value="1"/>
</dbReference>
<feature type="transmembrane region" description="Helical" evidence="8">
    <location>
        <begin position="432"/>
        <end position="452"/>
    </location>
</feature>
<feature type="compositionally biased region" description="Acidic residues" evidence="7">
    <location>
        <begin position="464"/>
        <end position="482"/>
    </location>
</feature>
<evidence type="ECO:0000313" key="9">
    <source>
        <dbReference type="EMBL" id="SFS69722.1"/>
    </source>
</evidence>
<evidence type="ECO:0000256" key="3">
    <source>
        <dbReference type="ARBA" id="ARBA00022475"/>
    </source>
</evidence>
<dbReference type="EMBL" id="FOZS01000002">
    <property type="protein sequence ID" value="SFS69722.1"/>
    <property type="molecule type" value="Genomic_DNA"/>
</dbReference>
<feature type="region of interest" description="Disordered" evidence="7">
    <location>
        <begin position="463"/>
        <end position="482"/>
    </location>
</feature>
<feature type="transmembrane region" description="Helical" evidence="8">
    <location>
        <begin position="143"/>
        <end position="163"/>
    </location>
</feature>
<gene>
    <name evidence="9" type="ORF">SAMN04488556_2312</name>
</gene>
<evidence type="ECO:0000256" key="4">
    <source>
        <dbReference type="ARBA" id="ARBA00022692"/>
    </source>
</evidence>
<dbReference type="InterPro" id="IPR048279">
    <property type="entry name" value="MdtK-like"/>
</dbReference>
<evidence type="ECO:0000256" key="1">
    <source>
        <dbReference type="ARBA" id="ARBA00004651"/>
    </source>
</evidence>
<feature type="transmembrane region" description="Helical" evidence="8">
    <location>
        <begin position="265"/>
        <end position="285"/>
    </location>
</feature>
<organism evidence="9 10">
    <name type="scientific">Halostagnicola kamekurae</name>
    <dbReference type="NCBI Taxonomy" id="619731"/>
    <lineage>
        <taxon>Archaea</taxon>
        <taxon>Methanobacteriati</taxon>
        <taxon>Methanobacteriota</taxon>
        <taxon>Stenosarchaea group</taxon>
        <taxon>Halobacteria</taxon>
        <taxon>Halobacteriales</taxon>
        <taxon>Natrialbaceae</taxon>
        <taxon>Halostagnicola</taxon>
    </lineage>
</organism>
<feature type="transmembrane region" description="Helical" evidence="8">
    <location>
        <begin position="21"/>
        <end position="40"/>
    </location>
</feature>
<keyword evidence="10" id="KW-1185">Reference proteome</keyword>
<reference evidence="10" key="1">
    <citation type="submission" date="2016-10" db="EMBL/GenBank/DDBJ databases">
        <authorList>
            <person name="Varghese N."/>
            <person name="Submissions S."/>
        </authorList>
    </citation>
    <scope>NUCLEOTIDE SEQUENCE [LARGE SCALE GENOMIC DNA]</scope>
    <source>
        <strain evidence="10">DSM 22427</strain>
    </source>
</reference>
<proteinExistence type="predicted"/>
<name>A0A1I6RYF1_9EURY</name>
<evidence type="ECO:0000256" key="6">
    <source>
        <dbReference type="ARBA" id="ARBA00023136"/>
    </source>
</evidence>
<dbReference type="PANTHER" id="PTHR43549:SF2">
    <property type="entry name" value="MULTIDRUG RESISTANCE PROTEIN NORM-RELATED"/>
    <property type="match status" value="1"/>
</dbReference>
<evidence type="ECO:0000313" key="10">
    <source>
        <dbReference type="Proteomes" id="UP000199199"/>
    </source>
</evidence>
<feature type="transmembrane region" description="Helical" evidence="8">
    <location>
        <begin position="175"/>
        <end position="198"/>
    </location>
</feature>
<feature type="transmembrane region" description="Helical" evidence="8">
    <location>
        <begin position="372"/>
        <end position="391"/>
    </location>
</feature>
<dbReference type="Pfam" id="PF01554">
    <property type="entry name" value="MatE"/>
    <property type="match status" value="2"/>
</dbReference>
<dbReference type="Proteomes" id="UP000199199">
    <property type="component" value="Unassembled WGS sequence"/>
</dbReference>
<feature type="transmembrane region" description="Helical" evidence="8">
    <location>
        <begin position="403"/>
        <end position="426"/>
    </location>
</feature>
<dbReference type="InterPro" id="IPR052031">
    <property type="entry name" value="Membrane_Transporter-Flippase"/>
</dbReference>
<dbReference type="CDD" id="cd13142">
    <property type="entry name" value="MATE_like_12"/>
    <property type="match status" value="1"/>
</dbReference>
<feature type="transmembrane region" description="Helical" evidence="8">
    <location>
        <begin position="322"/>
        <end position="347"/>
    </location>
</feature>
<evidence type="ECO:0000256" key="5">
    <source>
        <dbReference type="ARBA" id="ARBA00022989"/>
    </source>
</evidence>
<dbReference type="PIRSF" id="PIRSF006603">
    <property type="entry name" value="DinF"/>
    <property type="match status" value="1"/>
</dbReference>
<dbReference type="AlphaFoldDB" id="A0A1I6RYF1"/>
<dbReference type="PANTHER" id="PTHR43549">
    <property type="entry name" value="MULTIDRUG RESISTANCE PROTEIN YPNP-RELATED"/>
    <property type="match status" value="1"/>
</dbReference>
<dbReference type="GO" id="GO:0015297">
    <property type="term" value="F:antiporter activity"/>
    <property type="evidence" value="ECO:0007669"/>
    <property type="project" value="InterPro"/>
</dbReference>
<evidence type="ECO:0000256" key="8">
    <source>
        <dbReference type="SAM" id="Phobius"/>
    </source>
</evidence>
<dbReference type="GO" id="GO:0005886">
    <property type="term" value="C:plasma membrane"/>
    <property type="evidence" value="ECO:0007669"/>
    <property type="project" value="UniProtKB-SubCell"/>
</dbReference>
<dbReference type="RefSeq" id="WP_092905536.1">
    <property type="nucleotide sequence ID" value="NZ_FOZS01000002.1"/>
</dbReference>
<keyword evidence="2" id="KW-0813">Transport</keyword>
<sequence>MLSDRSSSESDLTDGSLVRPMFHLAWPLVVIQLLQVAYNVGDTFWLGALSPDAVGALSLAFPLIFFLISIGGGFTAAGAILIAQHSGAESDEGGLIAGQTISFITLIAIAIAVIGFLATDSMLALLLADPETEAAIIPLASEYMRVFFLGMPFLFGFFIFVSLMRGYGNTRAPMVVMFVSVVFNLAVDPVFIFGVGPVPRLEMAGAAVATVLSRAIATVIGFYVLLYTDVGPEIEASHLLPRAEYISEITRLGVPTALEQSMSSLAMIAMTAMVSMFPPAVVTAYGLGNRLISLAFLPALGMSQATDTIVGQNLGAGKPERAARATWLAAGVIAAVMAVGGAIAFLVPEPIVSVFLTADVEGRAATVDYGTTYLQVAALMFVFMGVMQVFLGAFRGAGNTKTALAFSVIALWFGRVLVTVFLLFVADWGTTGIWVGVLVGDVVGAIAAGVWFTRGTWKRSLIDSSDDGAEQTDSSDVEPIVE</sequence>
<accession>A0A1I6RYF1</accession>
<feature type="transmembrane region" description="Helical" evidence="8">
    <location>
        <begin position="204"/>
        <end position="226"/>
    </location>
</feature>
<feature type="transmembrane region" description="Helical" evidence="8">
    <location>
        <begin position="60"/>
        <end position="83"/>
    </location>
</feature>
<feature type="transmembrane region" description="Helical" evidence="8">
    <location>
        <begin position="95"/>
        <end position="118"/>
    </location>
</feature>
<keyword evidence="3" id="KW-1003">Cell membrane</keyword>
<dbReference type="GO" id="GO:0042910">
    <property type="term" value="F:xenobiotic transmembrane transporter activity"/>
    <property type="evidence" value="ECO:0007669"/>
    <property type="project" value="InterPro"/>
</dbReference>
<keyword evidence="6 8" id="KW-0472">Membrane</keyword>
<keyword evidence="4 8" id="KW-0812">Transmembrane</keyword>
<keyword evidence="5 8" id="KW-1133">Transmembrane helix</keyword>
<dbReference type="InterPro" id="IPR002528">
    <property type="entry name" value="MATE_fam"/>
</dbReference>
<evidence type="ECO:0000256" key="2">
    <source>
        <dbReference type="ARBA" id="ARBA00022448"/>
    </source>
</evidence>